<dbReference type="InterPro" id="IPR001173">
    <property type="entry name" value="Glyco_trans_2-like"/>
</dbReference>
<evidence type="ECO:0000313" key="3">
    <source>
        <dbReference type="Proteomes" id="UP000784128"/>
    </source>
</evidence>
<gene>
    <name evidence="2" type="ORF">KJB30_03510</name>
</gene>
<dbReference type="RefSeq" id="WP_214296561.1">
    <property type="nucleotide sequence ID" value="NZ_JAHDYS010000003.1"/>
</dbReference>
<dbReference type="InterPro" id="IPR029044">
    <property type="entry name" value="Nucleotide-diphossugar_trans"/>
</dbReference>
<accession>A0ABS5U5A7</accession>
<proteinExistence type="predicted"/>
<keyword evidence="3" id="KW-1185">Reference proteome</keyword>
<reference evidence="2 3" key="1">
    <citation type="submission" date="2021-05" db="EMBL/GenBank/DDBJ databases">
        <title>The draft genome of Geobacter chapellei DSM 13688.</title>
        <authorList>
            <person name="Xu Z."/>
            <person name="Masuda Y."/>
            <person name="Itoh H."/>
            <person name="Senoo K."/>
        </authorList>
    </citation>
    <scope>NUCLEOTIDE SEQUENCE [LARGE SCALE GENOMIC DNA]</scope>
    <source>
        <strain evidence="2 3">DSM 13688</strain>
    </source>
</reference>
<comment type="caution">
    <text evidence="2">The sequence shown here is derived from an EMBL/GenBank/DDBJ whole genome shotgun (WGS) entry which is preliminary data.</text>
</comment>
<evidence type="ECO:0000259" key="1">
    <source>
        <dbReference type="Pfam" id="PF00535"/>
    </source>
</evidence>
<protein>
    <submittedName>
        <fullName evidence="2">Glycosyltransferase</fullName>
    </submittedName>
</protein>
<evidence type="ECO:0000313" key="2">
    <source>
        <dbReference type="EMBL" id="MBT1070840.1"/>
    </source>
</evidence>
<sequence>MPRVSVITPTFNCASFIERALQSVVDQTYSDLEIIVVDDGSTDETAALLERWKGKVTYLSQSNAGPSAARNLGISRSNGEFIAYLDADDMWCPGKLEQQVAFLDLHPECGLVHSDLYIIDEQDNPIQPNWYQLRQNAAVSGHCLKALLKGCAIQVPTVLERRSCHDRSGGFDTRFHQSEDYLHWIRAALNGYAVGYIPEPLAMYRWRSGSLSKNHVEMTESMIRMFELLVEEHTLLQGSGAEADLVRGRLDQLRRSLPHHYRQQGHHTLARRKAASLIRTFPYHSELYLELFKSCVPSFMARVLNRLRSGLNF</sequence>
<dbReference type="PANTHER" id="PTHR43685:SF2">
    <property type="entry name" value="GLYCOSYLTRANSFERASE 2-LIKE DOMAIN-CONTAINING PROTEIN"/>
    <property type="match status" value="1"/>
</dbReference>
<dbReference type="Gene3D" id="3.90.550.10">
    <property type="entry name" value="Spore Coat Polysaccharide Biosynthesis Protein SpsA, Chain A"/>
    <property type="match status" value="1"/>
</dbReference>
<name>A0ABS5U5A7_9BACT</name>
<organism evidence="2 3">
    <name type="scientific">Pelotalea chapellei</name>
    <dbReference type="NCBI Taxonomy" id="44671"/>
    <lineage>
        <taxon>Bacteria</taxon>
        <taxon>Pseudomonadati</taxon>
        <taxon>Thermodesulfobacteriota</taxon>
        <taxon>Desulfuromonadia</taxon>
        <taxon>Geobacterales</taxon>
        <taxon>Geobacteraceae</taxon>
        <taxon>Pelotalea</taxon>
    </lineage>
</organism>
<dbReference type="EMBL" id="JAHDYS010000003">
    <property type="protein sequence ID" value="MBT1070840.1"/>
    <property type="molecule type" value="Genomic_DNA"/>
</dbReference>
<dbReference type="CDD" id="cd06433">
    <property type="entry name" value="GT_2_WfgS_like"/>
    <property type="match status" value="1"/>
</dbReference>
<dbReference type="PANTHER" id="PTHR43685">
    <property type="entry name" value="GLYCOSYLTRANSFERASE"/>
    <property type="match status" value="1"/>
</dbReference>
<dbReference type="Pfam" id="PF00535">
    <property type="entry name" value="Glycos_transf_2"/>
    <property type="match status" value="1"/>
</dbReference>
<dbReference type="Proteomes" id="UP000784128">
    <property type="component" value="Unassembled WGS sequence"/>
</dbReference>
<dbReference type="SUPFAM" id="SSF53448">
    <property type="entry name" value="Nucleotide-diphospho-sugar transferases"/>
    <property type="match status" value="1"/>
</dbReference>
<feature type="domain" description="Glycosyltransferase 2-like" evidence="1">
    <location>
        <begin position="5"/>
        <end position="108"/>
    </location>
</feature>
<dbReference type="InterPro" id="IPR050834">
    <property type="entry name" value="Glycosyltransf_2"/>
</dbReference>